<gene>
    <name evidence="7" type="ORF">CKAH01_15614</name>
</gene>
<evidence type="ECO:0000256" key="2">
    <source>
        <dbReference type="ARBA" id="ARBA00022692"/>
    </source>
</evidence>
<feature type="transmembrane region" description="Helical" evidence="6">
    <location>
        <begin position="813"/>
        <end position="837"/>
    </location>
</feature>
<protein>
    <submittedName>
        <fullName evidence="7">Mg2+ transporter</fullName>
    </submittedName>
</protein>
<feature type="compositionally biased region" description="Polar residues" evidence="5">
    <location>
        <begin position="752"/>
        <end position="762"/>
    </location>
</feature>
<feature type="region of interest" description="Disordered" evidence="5">
    <location>
        <begin position="54"/>
        <end position="77"/>
    </location>
</feature>
<feature type="region of interest" description="Disordered" evidence="5">
    <location>
        <begin position="1"/>
        <end position="24"/>
    </location>
</feature>
<evidence type="ECO:0000256" key="5">
    <source>
        <dbReference type="SAM" id="MobiDB-lite"/>
    </source>
</evidence>
<dbReference type="Proteomes" id="UP001281614">
    <property type="component" value="Unassembled WGS sequence"/>
</dbReference>
<proteinExistence type="predicted"/>
<organism evidence="7 8">
    <name type="scientific">Colletotrichum kahawae</name>
    <name type="common">Coffee berry disease fungus</name>
    <dbReference type="NCBI Taxonomy" id="34407"/>
    <lineage>
        <taxon>Eukaryota</taxon>
        <taxon>Fungi</taxon>
        <taxon>Dikarya</taxon>
        <taxon>Ascomycota</taxon>
        <taxon>Pezizomycotina</taxon>
        <taxon>Sordariomycetes</taxon>
        <taxon>Hypocreomycetidae</taxon>
        <taxon>Glomerellales</taxon>
        <taxon>Glomerellaceae</taxon>
        <taxon>Colletotrichum</taxon>
        <taxon>Colletotrichum gloeosporioides species complex</taxon>
    </lineage>
</organism>
<dbReference type="AlphaFoldDB" id="A0AAE0D7L8"/>
<evidence type="ECO:0000313" key="7">
    <source>
        <dbReference type="EMBL" id="KAK2765748.1"/>
    </source>
</evidence>
<evidence type="ECO:0000256" key="3">
    <source>
        <dbReference type="ARBA" id="ARBA00022989"/>
    </source>
</evidence>
<evidence type="ECO:0000256" key="1">
    <source>
        <dbReference type="ARBA" id="ARBA00004141"/>
    </source>
</evidence>
<feature type="transmembrane region" description="Helical" evidence="6">
    <location>
        <begin position="849"/>
        <end position="870"/>
    </location>
</feature>
<dbReference type="GO" id="GO:0046873">
    <property type="term" value="F:metal ion transmembrane transporter activity"/>
    <property type="evidence" value="ECO:0007669"/>
    <property type="project" value="InterPro"/>
</dbReference>
<keyword evidence="3 6" id="KW-1133">Transmembrane helix</keyword>
<feature type="compositionally biased region" description="Basic and acidic residues" evidence="5">
    <location>
        <begin position="709"/>
        <end position="728"/>
    </location>
</feature>
<evidence type="ECO:0000313" key="8">
    <source>
        <dbReference type="Proteomes" id="UP001281614"/>
    </source>
</evidence>
<dbReference type="Pfam" id="PF01544">
    <property type="entry name" value="CorA"/>
    <property type="match status" value="1"/>
</dbReference>
<dbReference type="Gene3D" id="1.20.58.340">
    <property type="entry name" value="Magnesium transport protein CorA, transmembrane region"/>
    <property type="match status" value="1"/>
</dbReference>
<accession>A0AAE0D7L8</accession>
<name>A0AAE0D7L8_COLKA</name>
<feature type="region of interest" description="Disordered" evidence="5">
    <location>
        <begin position="709"/>
        <end position="764"/>
    </location>
</feature>
<feature type="region of interest" description="Disordered" evidence="5">
    <location>
        <begin position="89"/>
        <end position="145"/>
    </location>
</feature>
<dbReference type="InterPro" id="IPR002523">
    <property type="entry name" value="MgTranspt_CorA/ZnTranspt_ZntB"/>
</dbReference>
<evidence type="ECO:0000256" key="6">
    <source>
        <dbReference type="SAM" id="Phobius"/>
    </source>
</evidence>
<reference evidence="7" key="1">
    <citation type="submission" date="2023-02" db="EMBL/GenBank/DDBJ databases">
        <title>Colletotrichum kahawae CIFC_Que2 genome sequencing and assembly.</title>
        <authorList>
            <person name="Baroncelli R."/>
        </authorList>
    </citation>
    <scope>NUCLEOTIDE SEQUENCE</scope>
    <source>
        <strain evidence="7">CIFC_Que2</strain>
    </source>
</reference>
<keyword evidence="4 6" id="KW-0472">Membrane</keyword>
<evidence type="ECO:0000256" key="4">
    <source>
        <dbReference type="ARBA" id="ARBA00023136"/>
    </source>
</evidence>
<sequence length="922" mass="104617">MSIYYGDEEEFGPPTRRATMPVGDLKPRRSVVIRSSRPHPASPPPFVRWATFQRQSEMNKDGANTAPPQPSYLVPRRPTNDRLRFHTEHEDATESDTNVNDLHHAADYRPGPVRYVEARSRPRSYYHSTARDSSPPNGYYSDDDDLDIHVHRNVHANRYQSSDEDDDESYYNYTPSYMSASGVTAQKRESSIGSATPLLTLPEASGSKVKMMHVYESQYTGDACPEGPHTSNLKLLYEPKQLQHTLFRWGHLEQPTMSFSDFSDEVLKIPSLTTSEKTGLAKLLRDVKRRSCKTKKTAAGTHQYITPGTMVRALESDDLTKSLTSPIRSVRWINISFFHLKKYSSEIQHPTSAPAVTLMQANFSQHPRARDMQQVVQAQGAPADHCFHISQLWAIVVNDWFFGRFRFESAERGSHRNLLSADDWPGIVQLARSSSSKVVVEAVLKSLPSAPVTGVLTPVSIEKPPEEAQVNATTPNDPTAAAVSTPDQSTFMNFTVPSQESDAFSVFTWLIPDRGVSRTTAAQVELEHLDKFLRQYTRNKDKQSYIECTEATQDELLQAWIYVILATIQSALDYDTHRSHINYASSLLVDGMRSIMKTFSPSPLLEWSTLLPIDVLSQISLKLIDDVTEEHLDMATVYSDYIQNLQINIFREIQGHAKSGYQYNPRERSHYPSAAQPSYLVPERTVMSTRAVEPQSYLLPERAVRSHLDHERTHTRLRTQVDTRDRIDPYGQPDIYDNGAYPNIESPRDQDQGQGTRLSSTDPGGFRELLAEQCENVIRQRLDDFMHFKIQAVGLGLENQYKTQTKKDTQEQAIYAFTIVTIIFLPLSTVAGIFGMNTTDIRDIEYGQWLYWATAIPVTAFVILGGLWWMGELGNATLWLLNLRRPSGNSGRFARRNGSLEDEALIWNPPRMNPFDPTTRRW</sequence>
<dbReference type="SUPFAM" id="SSF144083">
    <property type="entry name" value="Magnesium transport protein CorA, transmembrane region"/>
    <property type="match status" value="1"/>
</dbReference>
<dbReference type="InterPro" id="IPR045863">
    <property type="entry name" value="CorA_TM1_TM2"/>
</dbReference>
<feature type="compositionally biased region" description="Acidic residues" evidence="5">
    <location>
        <begin position="1"/>
        <end position="11"/>
    </location>
</feature>
<dbReference type="GO" id="GO:0016020">
    <property type="term" value="C:membrane"/>
    <property type="evidence" value="ECO:0007669"/>
    <property type="project" value="UniProtKB-SubCell"/>
</dbReference>
<comment type="caution">
    <text evidence="7">The sequence shown here is derived from an EMBL/GenBank/DDBJ whole genome shotgun (WGS) entry which is preliminary data.</text>
</comment>
<dbReference type="EMBL" id="VYYT01000129">
    <property type="protein sequence ID" value="KAK2765748.1"/>
    <property type="molecule type" value="Genomic_DNA"/>
</dbReference>
<comment type="subcellular location">
    <subcellularLocation>
        <location evidence="1">Membrane</location>
        <topology evidence="1">Multi-pass membrane protein</topology>
    </subcellularLocation>
</comment>
<keyword evidence="2 6" id="KW-0812">Transmembrane</keyword>
<keyword evidence="8" id="KW-1185">Reference proteome</keyword>